<accession>C3ZQM0</accession>
<dbReference type="InParanoid" id="C3ZQM0"/>
<evidence type="ECO:0000313" key="2">
    <source>
        <dbReference type="EMBL" id="EEN45276.1"/>
    </source>
</evidence>
<feature type="region of interest" description="Disordered" evidence="1">
    <location>
        <begin position="1"/>
        <end position="23"/>
    </location>
</feature>
<organism>
    <name type="scientific">Branchiostoma floridae</name>
    <name type="common">Florida lancelet</name>
    <name type="synonym">Amphioxus</name>
    <dbReference type="NCBI Taxonomy" id="7739"/>
    <lineage>
        <taxon>Eukaryota</taxon>
        <taxon>Metazoa</taxon>
        <taxon>Chordata</taxon>
        <taxon>Cephalochordata</taxon>
        <taxon>Leptocardii</taxon>
        <taxon>Amphioxiformes</taxon>
        <taxon>Branchiostomatidae</taxon>
        <taxon>Branchiostoma</taxon>
    </lineage>
</organism>
<protein>
    <submittedName>
        <fullName evidence="2">Uncharacterized protein</fullName>
    </submittedName>
</protein>
<dbReference type="AlphaFoldDB" id="C3ZQM0"/>
<reference evidence="2" key="1">
    <citation type="journal article" date="2008" name="Nature">
        <title>The amphioxus genome and the evolution of the chordate karyotype.</title>
        <authorList>
            <consortium name="US DOE Joint Genome Institute (JGI-PGF)"/>
            <person name="Putnam N.H."/>
            <person name="Butts T."/>
            <person name="Ferrier D.E.K."/>
            <person name="Furlong R.F."/>
            <person name="Hellsten U."/>
            <person name="Kawashima T."/>
            <person name="Robinson-Rechavi M."/>
            <person name="Shoguchi E."/>
            <person name="Terry A."/>
            <person name="Yu J.-K."/>
            <person name="Benito-Gutierrez E.L."/>
            <person name="Dubchak I."/>
            <person name="Garcia-Fernandez J."/>
            <person name="Gibson-Brown J.J."/>
            <person name="Grigoriev I.V."/>
            <person name="Horton A.C."/>
            <person name="de Jong P.J."/>
            <person name="Jurka J."/>
            <person name="Kapitonov V.V."/>
            <person name="Kohara Y."/>
            <person name="Kuroki Y."/>
            <person name="Lindquist E."/>
            <person name="Lucas S."/>
            <person name="Osoegawa K."/>
            <person name="Pennacchio L.A."/>
            <person name="Salamov A.A."/>
            <person name="Satou Y."/>
            <person name="Sauka-Spengler T."/>
            <person name="Schmutz J."/>
            <person name="Shin-I T."/>
            <person name="Toyoda A."/>
            <person name="Bronner-Fraser M."/>
            <person name="Fujiyama A."/>
            <person name="Holland L.Z."/>
            <person name="Holland P.W.H."/>
            <person name="Satoh N."/>
            <person name="Rokhsar D.S."/>
        </authorList>
    </citation>
    <scope>NUCLEOTIDE SEQUENCE [LARGE SCALE GENOMIC DNA]</scope>
    <source>
        <strain evidence="2">S238N-H82</strain>
        <tissue evidence="2">Testes</tissue>
    </source>
</reference>
<proteinExistence type="predicted"/>
<name>C3ZQM0_BRAFL</name>
<dbReference type="EMBL" id="GG666661">
    <property type="protein sequence ID" value="EEN45276.1"/>
    <property type="molecule type" value="Genomic_DNA"/>
</dbReference>
<sequence length="116" mass="13602">MEETQREAMHQVERQPAETPRPHLATDCKMQKSLEQFKGGVPQRERQYPAMRKFIMLWSGKLKWSVTGEYLKAQNKKHHENLLTVVTSEEKEDAENPVFGKTAEDDLTKQVDRMMK</sequence>
<evidence type="ECO:0000256" key="1">
    <source>
        <dbReference type="SAM" id="MobiDB-lite"/>
    </source>
</evidence>
<gene>
    <name evidence="2" type="ORF">BRAFLDRAFT_74578</name>
</gene>